<reference evidence="2" key="1">
    <citation type="journal article" date="2019" name="Int. J. Syst. Evol. Microbiol.">
        <title>The Global Catalogue of Microorganisms (GCM) 10K type strain sequencing project: providing services to taxonomists for standard genome sequencing and annotation.</title>
        <authorList>
            <consortium name="The Broad Institute Genomics Platform"/>
            <consortium name="The Broad Institute Genome Sequencing Center for Infectious Disease"/>
            <person name="Wu L."/>
            <person name="Ma J."/>
        </authorList>
    </citation>
    <scope>NUCLEOTIDE SEQUENCE [LARGE SCALE GENOMIC DNA]</scope>
    <source>
        <strain evidence="2">CGMCC 1.15439</strain>
    </source>
</reference>
<sequence>MSVVRDLVIAAGIVLAIYAGARVFSKWRAIEWARTDLDVGRRLLIATFNTRDGFNDARRWEVLESEFPAGYASGTATVAESRNAHLHMFEKRFEPVRKSAVQLRSIRSEAEALWGQEIADLTEALLGCVHELETAMGMYVRLLGTPAPYGHAQPEAQYERVVFDLPANGQSGNGGEPNPLREKVAAAVVRIENYVREKQKRFVPRKFR</sequence>
<dbReference type="EMBL" id="BMJA01000001">
    <property type="protein sequence ID" value="GGA29436.1"/>
    <property type="molecule type" value="Genomic_DNA"/>
</dbReference>
<keyword evidence="2" id="KW-1185">Reference proteome</keyword>
<evidence type="ECO:0000313" key="2">
    <source>
        <dbReference type="Proteomes" id="UP000620046"/>
    </source>
</evidence>
<accession>A0ABQ1FTU8</accession>
<gene>
    <name evidence="1" type="ORF">GCM10010981_17960</name>
</gene>
<evidence type="ECO:0000313" key="1">
    <source>
        <dbReference type="EMBL" id="GGA29436.1"/>
    </source>
</evidence>
<proteinExistence type="predicted"/>
<name>A0ABQ1FTU8_9GAMM</name>
<comment type="caution">
    <text evidence="1">The sequence shown here is derived from an EMBL/GenBank/DDBJ whole genome shotgun (WGS) entry which is preliminary data.</text>
</comment>
<organism evidence="1 2">
    <name type="scientific">Dyella nitratireducens</name>
    <dbReference type="NCBI Taxonomy" id="1849580"/>
    <lineage>
        <taxon>Bacteria</taxon>
        <taxon>Pseudomonadati</taxon>
        <taxon>Pseudomonadota</taxon>
        <taxon>Gammaproteobacteria</taxon>
        <taxon>Lysobacterales</taxon>
        <taxon>Rhodanobacteraceae</taxon>
        <taxon>Dyella</taxon>
    </lineage>
</organism>
<dbReference type="Proteomes" id="UP000620046">
    <property type="component" value="Unassembled WGS sequence"/>
</dbReference>
<protein>
    <recommendedName>
        <fullName evidence="3">LemA family protein</fullName>
    </recommendedName>
</protein>
<evidence type="ECO:0008006" key="3">
    <source>
        <dbReference type="Google" id="ProtNLM"/>
    </source>
</evidence>